<sequence>MKKGRKSVINIFYIPAILLFLFFVIYPFAEGIRISFTNWNGYSQKYTYVEFANYIKLIHDSNILTALKNTLIYGIGSTIIQNILGLSYAILLNTRIKGRTIIRTVVYAPVMISGLVMGYIMYFLVQYDGGAINDIMAAFGQAPVDWLSSGSRAVIIMTLINSIQYVGISMVIYLAGLQNISSQYYEAAAIDGVSRWQQFRYITVPLLIPAISSSVTLNLIGGLKLFDVIQALTKGGPGYSSHSLSTLVANQYFQATNAGYSATIGLFSFLLIMILSNVVTSYFNKKEVYM</sequence>
<dbReference type="PROSITE" id="PS50928">
    <property type="entry name" value="ABC_TM1"/>
    <property type="match status" value="1"/>
</dbReference>
<feature type="transmembrane region" description="Helical" evidence="7">
    <location>
        <begin position="260"/>
        <end position="283"/>
    </location>
</feature>
<evidence type="ECO:0000259" key="8">
    <source>
        <dbReference type="PROSITE" id="PS50928"/>
    </source>
</evidence>
<dbReference type="SUPFAM" id="SSF161098">
    <property type="entry name" value="MetI-like"/>
    <property type="match status" value="1"/>
</dbReference>
<keyword evidence="4 7" id="KW-0812">Transmembrane</keyword>
<name>A0ABV1DIQ5_9FIRM</name>
<keyword evidence="2 7" id="KW-0813">Transport</keyword>
<feature type="domain" description="ABC transmembrane type-1" evidence="8">
    <location>
        <begin position="67"/>
        <end position="279"/>
    </location>
</feature>
<dbReference type="Proteomes" id="UP001457898">
    <property type="component" value="Unassembled WGS sequence"/>
</dbReference>
<comment type="subcellular location">
    <subcellularLocation>
        <location evidence="1 7">Cell membrane</location>
        <topology evidence="1 7">Multi-pass membrane protein</topology>
    </subcellularLocation>
</comment>
<keyword evidence="5 7" id="KW-1133">Transmembrane helix</keyword>
<dbReference type="PANTHER" id="PTHR30193:SF37">
    <property type="entry name" value="INNER MEMBRANE ABC TRANSPORTER PERMEASE PROTEIN YCJO"/>
    <property type="match status" value="1"/>
</dbReference>
<evidence type="ECO:0000256" key="4">
    <source>
        <dbReference type="ARBA" id="ARBA00022692"/>
    </source>
</evidence>
<comment type="caution">
    <text evidence="9">The sequence shown here is derived from an EMBL/GenBank/DDBJ whole genome shotgun (WGS) entry which is preliminary data.</text>
</comment>
<dbReference type="InterPro" id="IPR035906">
    <property type="entry name" value="MetI-like_sf"/>
</dbReference>
<evidence type="ECO:0000256" key="2">
    <source>
        <dbReference type="ARBA" id="ARBA00022448"/>
    </source>
</evidence>
<evidence type="ECO:0000256" key="1">
    <source>
        <dbReference type="ARBA" id="ARBA00004651"/>
    </source>
</evidence>
<evidence type="ECO:0000313" key="10">
    <source>
        <dbReference type="Proteomes" id="UP001457898"/>
    </source>
</evidence>
<feature type="transmembrane region" description="Helical" evidence="7">
    <location>
        <begin position="153"/>
        <end position="177"/>
    </location>
</feature>
<dbReference type="Gene3D" id="1.10.3720.10">
    <property type="entry name" value="MetI-like"/>
    <property type="match status" value="1"/>
</dbReference>
<dbReference type="Pfam" id="PF00528">
    <property type="entry name" value="BPD_transp_1"/>
    <property type="match status" value="1"/>
</dbReference>
<accession>A0ABV1DIQ5</accession>
<dbReference type="SUPFAM" id="SSF160964">
    <property type="entry name" value="MalF N-terminal region-like"/>
    <property type="match status" value="1"/>
</dbReference>
<evidence type="ECO:0000256" key="7">
    <source>
        <dbReference type="RuleBase" id="RU363032"/>
    </source>
</evidence>
<comment type="similarity">
    <text evidence="7">Belongs to the binding-protein-dependent transport system permease family.</text>
</comment>
<organism evidence="9 10">
    <name type="scientific">Blautia caccae</name>
    <dbReference type="NCBI Taxonomy" id="3133175"/>
    <lineage>
        <taxon>Bacteria</taxon>
        <taxon>Bacillati</taxon>
        <taxon>Bacillota</taxon>
        <taxon>Clostridia</taxon>
        <taxon>Lachnospirales</taxon>
        <taxon>Lachnospiraceae</taxon>
        <taxon>Blautia</taxon>
    </lineage>
</organism>
<feature type="transmembrane region" description="Helical" evidence="7">
    <location>
        <begin position="198"/>
        <end position="220"/>
    </location>
</feature>
<keyword evidence="10" id="KW-1185">Reference proteome</keyword>
<feature type="transmembrane region" description="Helical" evidence="7">
    <location>
        <begin position="104"/>
        <end position="125"/>
    </location>
</feature>
<evidence type="ECO:0000256" key="5">
    <source>
        <dbReference type="ARBA" id="ARBA00022989"/>
    </source>
</evidence>
<reference evidence="9 10" key="1">
    <citation type="submission" date="2024-03" db="EMBL/GenBank/DDBJ databases">
        <title>Human intestinal bacterial collection.</title>
        <authorList>
            <person name="Pauvert C."/>
            <person name="Hitch T.C.A."/>
            <person name="Clavel T."/>
        </authorList>
    </citation>
    <scope>NUCLEOTIDE SEQUENCE [LARGE SCALE GENOMIC DNA]</scope>
    <source>
        <strain evidence="9 10">CLA-SR-H028</strain>
    </source>
</reference>
<keyword evidence="6 7" id="KW-0472">Membrane</keyword>
<protein>
    <submittedName>
        <fullName evidence="9">Sugar ABC transporter permease</fullName>
    </submittedName>
</protein>
<evidence type="ECO:0000313" key="9">
    <source>
        <dbReference type="EMBL" id="MEQ2430251.1"/>
    </source>
</evidence>
<dbReference type="EMBL" id="JBBMFP010000003">
    <property type="protein sequence ID" value="MEQ2430251.1"/>
    <property type="molecule type" value="Genomic_DNA"/>
</dbReference>
<feature type="transmembrane region" description="Helical" evidence="7">
    <location>
        <begin position="71"/>
        <end position="92"/>
    </location>
</feature>
<dbReference type="InterPro" id="IPR000515">
    <property type="entry name" value="MetI-like"/>
</dbReference>
<dbReference type="CDD" id="cd06261">
    <property type="entry name" value="TM_PBP2"/>
    <property type="match status" value="1"/>
</dbReference>
<dbReference type="PANTHER" id="PTHR30193">
    <property type="entry name" value="ABC TRANSPORTER PERMEASE PROTEIN"/>
    <property type="match status" value="1"/>
</dbReference>
<feature type="transmembrane region" description="Helical" evidence="7">
    <location>
        <begin position="12"/>
        <end position="29"/>
    </location>
</feature>
<dbReference type="InterPro" id="IPR051393">
    <property type="entry name" value="ABC_transporter_permease"/>
</dbReference>
<gene>
    <name evidence="9" type="ORF">WMO65_04465</name>
</gene>
<evidence type="ECO:0000256" key="3">
    <source>
        <dbReference type="ARBA" id="ARBA00022475"/>
    </source>
</evidence>
<evidence type="ECO:0000256" key="6">
    <source>
        <dbReference type="ARBA" id="ARBA00023136"/>
    </source>
</evidence>
<proteinExistence type="inferred from homology"/>
<dbReference type="RefSeq" id="WP_033141102.1">
    <property type="nucleotide sequence ID" value="NZ_JBBMFP010000003.1"/>
</dbReference>
<keyword evidence="3" id="KW-1003">Cell membrane</keyword>